<evidence type="ECO:0000313" key="1">
    <source>
        <dbReference type="EMBL" id="KAK3767719.1"/>
    </source>
</evidence>
<reference evidence="1" key="1">
    <citation type="journal article" date="2023" name="G3 (Bethesda)">
        <title>A reference genome for the long-term kleptoplast-retaining sea slug Elysia crispata morphotype clarki.</title>
        <authorList>
            <person name="Eastman K.E."/>
            <person name="Pendleton A.L."/>
            <person name="Shaikh M.A."/>
            <person name="Suttiyut T."/>
            <person name="Ogas R."/>
            <person name="Tomko P."/>
            <person name="Gavelis G."/>
            <person name="Widhalm J.R."/>
            <person name="Wisecaver J.H."/>
        </authorList>
    </citation>
    <scope>NUCLEOTIDE SEQUENCE</scope>
    <source>
        <strain evidence="1">ECLA1</strain>
    </source>
</reference>
<organism evidence="1 2">
    <name type="scientific">Elysia crispata</name>
    <name type="common">lettuce slug</name>
    <dbReference type="NCBI Taxonomy" id="231223"/>
    <lineage>
        <taxon>Eukaryota</taxon>
        <taxon>Metazoa</taxon>
        <taxon>Spiralia</taxon>
        <taxon>Lophotrochozoa</taxon>
        <taxon>Mollusca</taxon>
        <taxon>Gastropoda</taxon>
        <taxon>Heterobranchia</taxon>
        <taxon>Euthyneura</taxon>
        <taxon>Panpulmonata</taxon>
        <taxon>Sacoglossa</taxon>
        <taxon>Placobranchoidea</taxon>
        <taxon>Plakobranchidae</taxon>
        <taxon>Elysia</taxon>
    </lineage>
</organism>
<dbReference type="Proteomes" id="UP001283361">
    <property type="component" value="Unassembled WGS sequence"/>
</dbReference>
<evidence type="ECO:0000313" key="2">
    <source>
        <dbReference type="Proteomes" id="UP001283361"/>
    </source>
</evidence>
<dbReference type="EMBL" id="JAWDGP010004110">
    <property type="protein sequence ID" value="KAK3767719.1"/>
    <property type="molecule type" value="Genomic_DNA"/>
</dbReference>
<name>A0AAE0ZE36_9GAST</name>
<sequence length="112" mass="12446">MRRVLYRLSNLTPPQIGPSQEWYDFTLAIEHEFKSGTKASGLLDGQLCSAPALAEHRNSDSYTSVYQALSVERSEFKYLLSTREFTSCSIAVSCLAGEEVWSSNLSCVTIEA</sequence>
<proteinExistence type="predicted"/>
<accession>A0AAE0ZE36</accession>
<keyword evidence="2" id="KW-1185">Reference proteome</keyword>
<protein>
    <submittedName>
        <fullName evidence="1">Uncharacterized protein</fullName>
    </submittedName>
</protein>
<gene>
    <name evidence="1" type="ORF">RRG08_018400</name>
</gene>
<dbReference type="AlphaFoldDB" id="A0AAE0ZE36"/>
<comment type="caution">
    <text evidence="1">The sequence shown here is derived from an EMBL/GenBank/DDBJ whole genome shotgun (WGS) entry which is preliminary data.</text>
</comment>